<keyword evidence="3" id="KW-0804">Transcription</keyword>
<keyword evidence="4" id="KW-0539">Nucleus</keyword>
<protein>
    <recommendedName>
        <fullName evidence="6">RWP-RK domain-containing protein</fullName>
    </recommendedName>
</protein>
<evidence type="ECO:0000256" key="3">
    <source>
        <dbReference type="ARBA" id="ARBA00023163"/>
    </source>
</evidence>
<dbReference type="InterPro" id="IPR003035">
    <property type="entry name" value="RWP-RK_dom"/>
</dbReference>
<keyword evidence="2" id="KW-0238">DNA-binding</keyword>
<evidence type="ECO:0000256" key="1">
    <source>
        <dbReference type="ARBA" id="ARBA00023015"/>
    </source>
</evidence>
<keyword evidence="1" id="KW-0805">Transcription regulation</keyword>
<evidence type="ECO:0000256" key="2">
    <source>
        <dbReference type="ARBA" id="ARBA00023125"/>
    </source>
</evidence>
<dbReference type="KEGG" id="gtt:GUITHDRAFT_111372"/>
<evidence type="ECO:0000313" key="8">
    <source>
        <dbReference type="EnsemblProtists" id="EKX42700"/>
    </source>
</evidence>
<dbReference type="GeneID" id="17299337"/>
<sequence length="236" mass="25788">MQQQSSSSPPSPLLDLPSDLPRVEIFPRKKQGQKSLSKRQGVSLTLTDVQGMFHLRQSEAAKLLVSASSTLLYLLATNLTRFSSQGISLTAMKSACRRIGVTRWPYSRHRQSPVTMQDQHHAAGASTEVPATPGWQEGDAYGDHLSSASSPHAGADSDDMSDMETICYAGEGASLSSSSMAQPVEIGNESGTRGAQGRSIKEAEDPLEREWIEWYMKTPDVNSENLLTMSRLGKFW</sequence>
<organism evidence="7">
    <name type="scientific">Guillardia theta (strain CCMP2712)</name>
    <name type="common">Cryptophyte</name>
    <dbReference type="NCBI Taxonomy" id="905079"/>
    <lineage>
        <taxon>Eukaryota</taxon>
        <taxon>Cryptophyceae</taxon>
        <taxon>Pyrenomonadales</taxon>
        <taxon>Geminigeraceae</taxon>
        <taxon>Guillardia</taxon>
    </lineage>
</organism>
<reference evidence="8" key="3">
    <citation type="submission" date="2015-06" db="UniProtKB">
        <authorList>
            <consortium name="EnsemblProtists"/>
        </authorList>
    </citation>
    <scope>IDENTIFICATION</scope>
</reference>
<gene>
    <name evidence="7" type="ORF">GUITHDRAFT_111372</name>
</gene>
<feature type="region of interest" description="Disordered" evidence="5">
    <location>
        <begin position="178"/>
        <end position="202"/>
    </location>
</feature>
<dbReference type="PaxDb" id="55529-EKX42700"/>
<dbReference type="GO" id="GO:0003677">
    <property type="term" value="F:DNA binding"/>
    <property type="evidence" value="ECO:0007669"/>
    <property type="project" value="UniProtKB-KW"/>
</dbReference>
<dbReference type="EMBL" id="JH993015">
    <property type="protein sequence ID" value="EKX42700.1"/>
    <property type="molecule type" value="Genomic_DNA"/>
</dbReference>
<dbReference type="PROSITE" id="PS51519">
    <property type="entry name" value="RWP_RK"/>
    <property type="match status" value="1"/>
</dbReference>
<feature type="domain" description="RWP-RK" evidence="6">
    <location>
        <begin position="27"/>
        <end position="133"/>
    </location>
</feature>
<keyword evidence="9" id="KW-1185">Reference proteome</keyword>
<reference evidence="7 9" key="1">
    <citation type="journal article" date="2012" name="Nature">
        <title>Algal genomes reveal evolutionary mosaicism and the fate of nucleomorphs.</title>
        <authorList>
            <consortium name="DOE Joint Genome Institute"/>
            <person name="Curtis B.A."/>
            <person name="Tanifuji G."/>
            <person name="Burki F."/>
            <person name="Gruber A."/>
            <person name="Irimia M."/>
            <person name="Maruyama S."/>
            <person name="Arias M.C."/>
            <person name="Ball S.G."/>
            <person name="Gile G.H."/>
            <person name="Hirakawa Y."/>
            <person name="Hopkins J.F."/>
            <person name="Kuo A."/>
            <person name="Rensing S.A."/>
            <person name="Schmutz J."/>
            <person name="Symeonidi A."/>
            <person name="Elias M."/>
            <person name="Eveleigh R.J."/>
            <person name="Herman E.K."/>
            <person name="Klute M.J."/>
            <person name="Nakayama T."/>
            <person name="Obornik M."/>
            <person name="Reyes-Prieto A."/>
            <person name="Armbrust E.V."/>
            <person name="Aves S.J."/>
            <person name="Beiko R.G."/>
            <person name="Coutinho P."/>
            <person name="Dacks J.B."/>
            <person name="Durnford D.G."/>
            <person name="Fast N.M."/>
            <person name="Green B.R."/>
            <person name="Grisdale C.J."/>
            <person name="Hempel F."/>
            <person name="Henrissat B."/>
            <person name="Hoppner M.P."/>
            <person name="Ishida K."/>
            <person name="Kim E."/>
            <person name="Koreny L."/>
            <person name="Kroth P.G."/>
            <person name="Liu Y."/>
            <person name="Malik S.B."/>
            <person name="Maier U.G."/>
            <person name="McRose D."/>
            <person name="Mock T."/>
            <person name="Neilson J.A."/>
            <person name="Onodera N.T."/>
            <person name="Poole A.M."/>
            <person name="Pritham E.J."/>
            <person name="Richards T.A."/>
            <person name="Rocap G."/>
            <person name="Roy S.W."/>
            <person name="Sarai C."/>
            <person name="Schaack S."/>
            <person name="Shirato S."/>
            <person name="Slamovits C.H."/>
            <person name="Spencer D.F."/>
            <person name="Suzuki S."/>
            <person name="Worden A.Z."/>
            <person name="Zauner S."/>
            <person name="Barry K."/>
            <person name="Bell C."/>
            <person name="Bharti A.K."/>
            <person name="Crow J.A."/>
            <person name="Grimwood J."/>
            <person name="Kramer R."/>
            <person name="Lindquist E."/>
            <person name="Lucas S."/>
            <person name="Salamov A."/>
            <person name="McFadden G.I."/>
            <person name="Lane C.E."/>
            <person name="Keeling P.J."/>
            <person name="Gray M.W."/>
            <person name="Grigoriev I.V."/>
            <person name="Archibald J.M."/>
        </authorList>
    </citation>
    <scope>NUCLEOTIDE SEQUENCE</scope>
    <source>
        <strain evidence="7 9">CCMP2712</strain>
    </source>
</reference>
<evidence type="ECO:0000259" key="6">
    <source>
        <dbReference type="PROSITE" id="PS51519"/>
    </source>
</evidence>
<evidence type="ECO:0000256" key="5">
    <source>
        <dbReference type="SAM" id="MobiDB-lite"/>
    </source>
</evidence>
<dbReference type="Proteomes" id="UP000011087">
    <property type="component" value="Unassembled WGS sequence"/>
</dbReference>
<reference evidence="9" key="2">
    <citation type="submission" date="2012-11" db="EMBL/GenBank/DDBJ databases">
        <authorList>
            <person name="Kuo A."/>
            <person name="Curtis B.A."/>
            <person name="Tanifuji G."/>
            <person name="Burki F."/>
            <person name="Gruber A."/>
            <person name="Irimia M."/>
            <person name="Maruyama S."/>
            <person name="Arias M.C."/>
            <person name="Ball S.G."/>
            <person name="Gile G.H."/>
            <person name="Hirakawa Y."/>
            <person name="Hopkins J.F."/>
            <person name="Rensing S.A."/>
            <person name="Schmutz J."/>
            <person name="Symeonidi A."/>
            <person name="Elias M."/>
            <person name="Eveleigh R.J."/>
            <person name="Herman E.K."/>
            <person name="Klute M.J."/>
            <person name="Nakayama T."/>
            <person name="Obornik M."/>
            <person name="Reyes-Prieto A."/>
            <person name="Armbrust E.V."/>
            <person name="Aves S.J."/>
            <person name="Beiko R.G."/>
            <person name="Coutinho P."/>
            <person name="Dacks J.B."/>
            <person name="Durnford D.G."/>
            <person name="Fast N.M."/>
            <person name="Green B.R."/>
            <person name="Grisdale C."/>
            <person name="Hempe F."/>
            <person name="Henrissat B."/>
            <person name="Hoppner M.P."/>
            <person name="Ishida K.-I."/>
            <person name="Kim E."/>
            <person name="Koreny L."/>
            <person name="Kroth P.G."/>
            <person name="Liu Y."/>
            <person name="Malik S.-B."/>
            <person name="Maier U.G."/>
            <person name="McRose D."/>
            <person name="Mock T."/>
            <person name="Neilson J.A."/>
            <person name="Onodera N.T."/>
            <person name="Poole A.M."/>
            <person name="Pritham E.J."/>
            <person name="Richards T.A."/>
            <person name="Rocap G."/>
            <person name="Roy S.W."/>
            <person name="Sarai C."/>
            <person name="Schaack S."/>
            <person name="Shirato S."/>
            <person name="Slamovits C.H."/>
            <person name="Spencer D.F."/>
            <person name="Suzuki S."/>
            <person name="Worden A.Z."/>
            <person name="Zauner S."/>
            <person name="Barry K."/>
            <person name="Bell C."/>
            <person name="Bharti A.K."/>
            <person name="Crow J.A."/>
            <person name="Grimwood J."/>
            <person name="Kramer R."/>
            <person name="Lindquist E."/>
            <person name="Lucas S."/>
            <person name="Salamov A."/>
            <person name="McFadden G.I."/>
            <person name="Lane C.E."/>
            <person name="Keeling P.J."/>
            <person name="Gray M.W."/>
            <person name="Grigoriev I.V."/>
            <person name="Archibald J.M."/>
        </authorList>
    </citation>
    <scope>NUCLEOTIDE SEQUENCE</scope>
    <source>
        <strain evidence="9">CCMP2712</strain>
    </source>
</reference>
<accession>L1J3N2</accession>
<evidence type="ECO:0000256" key="4">
    <source>
        <dbReference type="ARBA" id="ARBA00023242"/>
    </source>
</evidence>
<name>L1J3N2_GUITC</name>
<evidence type="ECO:0000313" key="7">
    <source>
        <dbReference type="EMBL" id="EKX42700.1"/>
    </source>
</evidence>
<dbReference type="AlphaFoldDB" id="L1J3N2"/>
<dbReference type="RefSeq" id="XP_005829680.1">
    <property type="nucleotide sequence ID" value="XM_005829623.1"/>
</dbReference>
<proteinExistence type="predicted"/>
<feature type="region of interest" description="Disordered" evidence="5">
    <location>
        <begin position="110"/>
        <end position="160"/>
    </location>
</feature>
<dbReference type="HOGENOM" id="CLU_092984_0_2_1"/>
<dbReference type="EnsemblProtists" id="EKX42700">
    <property type="protein sequence ID" value="EKX42700"/>
    <property type="gene ID" value="GUITHDRAFT_111372"/>
</dbReference>
<evidence type="ECO:0000313" key="9">
    <source>
        <dbReference type="Proteomes" id="UP000011087"/>
    </source>
</evidence>